<sequence length="369" mass="41374">MRWNWQQPDWPNFRFDAARLHSAEAQFLKGAGVVIGTLHHLDGEAQRGFAIELISQEMVESSAIEGEVLDRASVQSSIAKQLGFAVSQRRANAAEAGAAELMADLYRSYARPLTDRQLFDWHKMLMNGRRDINEVGAYRAHADAMQIVSGALHAPRVHYEAPPSDRVPAEMQAFIQWFNDSAPGSAKPLSAVTRAGIAHLWFESIHPFEDGNGRIGRAIAEKALAQALQAPTLTALAETINRHRKAYYAELQRASATNEIDAWLGWFDDIVLEAQTRTIARIRFLIEKTRMFDHLRNRINARQEKALLRMFAEGPDGFKGGLSAHNYRTITDATSATATRDLSELVDLEALIRTGERRYARYHLNVDIG</sequence>
<dbReference type="PROSITE" id="PS51459">
    <property type="entry name" value="FIDO"/>
    <property type="match status" value="1"/>
</dbReference>
<evidence type="ECO:0000256" key="2">
    <source>
        <dbReference type="PIRSR" id="PIRSR640198-2"/>
    </source>
</evidence>
<keyword evidence="2" id="KW-0067">ATP-binding</keyword>
<evidence type="ECO:0000256" key="1">
    <source>
        <dbReference type="PIRSR" id="PIRSR640198-1"/>
    </source>
</evidence>
<dbReference type="PANTHER" id="PTHR13504">
    <property type="entry name" value="FIDO DOMAIN-CONTAINING PROTEIN DDB_G0283145"/>
    <property type="match status" value="1"/>
</dbReference>
<dbReference type="AlphaFoldDB" id="A0A840HQC7"/>
<feature type="binding site" evidence="2">
    <location>
        <begin position="247"/>
        <end position="248"/>
    </location>
    <ligand>
        <name>ATP</name>
        <dbReference type="ChEBI" id="CHEBI:30616"/>
    </ligand>
</feature>
<gene>
    <name evidence="4" type="ORF">HNQ99_000107</name>
</gene>
<dbReference type="GO" id="GO:0005524">
    <property type="term" value="F:ATP binding"/>
    <property type="evidence" value="ECO:0007669"/>
    <property type="project" value="UniProtKB-KW"/>
</dbReference>
<dbReference type="RefSeq" id="WP_184473695.1">
    <property type="nucleotide sequence ID" value="NZ_JACHOV010000001.1"/>
</dbReference>
<proteinExistence type="predicted"/>
<feature type="domain" description="Fido" evidence="3">
    <location>
        <begin position="113"/>
        <end position="269"/>
    </location>
</feature>
<name>A0A840HQC7_9SPHN</name>
<accession>A0A840HQC7</accession>
<evidence type="ECO:0000313" key="5">
    <source>
        <dbReference type="Proteomes" id="UP000575068"/>
    </source>
</evidence>
<dbReference type="Pfam" id="PF13776">
    <property type="entry name" value="DUF4172"/>
    <property type="match status" value="1"/>
</dbReference>
<feature type="binding site" evidence="2">
    <location>
        <begin position="210"/>
        <end position="217"/>
    </location>
    <ligand>
        <name>ATP</name>
        <dbReference type="ChEBI" id="CHEBI:30616"/>
    </ligand>
</feature>
<organism evidence="4 5">
    <name type="scientific">Rhizorhapis suberifaciens</name>
    <name type="common">corky root of lettuce</name>
    <dbReference type="NCBI Taxonomy" id="13656"/>
    <lineage>
        <taxon>Bacteria</taxon>
        <taxon>Pseudomonadati</taxon>
        <taxon>Pseudomonadota</taxon>
        <taxon>Alphaproteobacteria</taxon>
        <taxon>Sphingomonadales</taxon>
        <taxon>Sphingomonadaceae</taxon>
        <taxon>Rhizorhapis</taxon>
    </lineage>
</organism>
<dbReference type="Gene3D" id="1.10.3290.10">
    <property type="entry name" value="Fido-like domain"/>
    <property type="match status" value="1"/>
</dbReference>
<dbReference type="Gene3D" id="1.10.10.10">
    <property type="entry name" value="Winged helix-like DNA-binding domain superfamily/Winged helix DNA-binding domain"/>
    <property type="match status" value="1"/>
</dbReference>
<dbReference type="InterPro" id="IPR036388">
    <property type="entry name" value="WH-like_DNA-bd_sf"/>
</dbReference>
<dbReference type="EMBL" id="JACHOV010000001">
    <property type="protein sequence ID" value="MBB4639827.1"/>
    <property type="molecule type" value="Genomic_DNA"/>
</dbReference>
<keyword evidence="2" id="KW-0547">Nucleotide-binding</keyword>
<feature type="active site" evidence="1">
    <location>
        <position position="206"/>
    </location>
</feature>
<dbReference type="Proteomes" id="UP000575068">
    <property type="component" value="Unassembled WGS sequence"/>
</dbReference>
<dbReference type="InterPro" id="IPR040198">
    <property type="entry name" value="Fido_containing"/>
</dbReference>
<reference evidence="4 5" key="1">
    <citation type="submission" date="2020-08" db="EMBL/GenBank/DDBJ databases">
        <title>Genomic Encyclopedia of Type Strains, Phase IV (KMG-IV): sequencing the most valuable type-strain genomes for metagenomic binning, comparative biology and taxonomic classification.</title>
        <authorList>
            <person name="Goeker M."/>
        </authorList>
    </citation>
    <scope>NUCLEOTIDE SEQUENCE [LARGE SCALE GENOMIC DNA]</scope>
    <source>
        <strain evidence="4 5">DSM 7465</strain>
    </source>
</reference>
<evidence type="ECO:0000259" key="3">
    <source>
        <dbReference type="PROSITE" id="PS51459"/>
    </source>
</evidence>
<dbReference type="SUPFAM" id="SSF140931">
    <property type="entry name" value="Fic-like"/>
    <property type="match status" value="1"/>
</dbReference>
<evidence type="ECO:0000313" key="4">
    <source>
        <dbReference type="EMBL" id="MBB4639827.1"/>
    </source>
</evidence>
<comment type="caution">
    <text evidence="4">The sequence shown here is derived from an EMBL/GenBank/DDBJ whole genome shotgun (WGS) entry which is preliminary data.</text>
</comment>
<protein>
    <submittedName>
        <fullName evidence="4">Fic family protein</fullName>
    </submittedName>
</protein>
<dbReference type="Pfam" id="PF02661">
    <property type="entry name" value="Fic"/>
    <property type="match status" value="1"/>
</dbReference>
<dbReference type="InterPro" id="IPR003812">
    <property type="entry name" value="Fido"/>
</dbReference>
<dbReference type="PANTHER" id="PTHR13504:SF33">
    <property type="entry name" value="FIC FAMILY PROTEIN"/>
    <property type="match status" value="1"/>
</dbReference>
<dbReference type="InterPro" id="IPR036597">
    <property type="entry name" value="Fido-like_dom_sf"/>
</dbReference>
<keyword evidence="5" id="KW-1185">Reference proteome</keyword>
<dbReference type="InterPro" id="IPR025230">
    <property type="entry name" value="DUF4172"/>
</dbReference>